<protein>
    <submittedName>
        <fullName evidence="2">Uncharacterized protein</fullName>
    </submittedName>
</protein>
<proteinExistence type="predicted"/>
<evidence type="ECO:0000313" key="4">
    <source>
        <dbReference type="Proteomes" id="UP000663866"/>
    </source>
</evidence>
<gene>
    <name evidence="1" type="ORF">OVN521_LOCUS21385</name>
    <name evidence="2" type="ORF">UXM345_LOCUS31062</name>
</gene>
<name>A0A820F0J9_9BILA</name>
<evidence type="ECO:0000313" key="3">
    <source>
        <dbReference type="Proteomes" id="UP000663842"/>
    </source>
</evidence>
<dbReference type="EMBL" id="CAJOBF010008509">
    <property type="protein sequence ID" value="CAF4257023.1"/>
    <property type="molecule type" value="Genomic_DNA"/>
</dbReference>
<comment type="caution">
    <text evidence="2">The sequence shown here is derived from an EMBL/GenBank/DDBJ whole genome shotgun (WGS) entry which is preliminary data.</text>
</comment>
<sequence>MMSIFDPFLSKFIRSQLPDIINKDSTDNIILSASSQDGQSVFLDEGNRTQSDDRFLSSTILLINVAGDTR</sequence>
<dbReference type="EMBL" id="CAJOBG010004430">
    <property type="protein sequence ID" value="CAF4110257.1"/>
    <property type="molecule type" value="Genomic_DNA"/>
</dbReference>
<keyword evidence="4" id="KW-1185">Reference proteome</keyword>
<dbReference type="AlphaFoldDB" id="A0A820F0J9"/>
<accession>A0A820F0J9</accession>
<organism evidence="2 3">
    <name type="scientific">Rotaria magnacalcarata</name>
    <dbReference type="NCBI Taxonomy" id="392030"/>
    <lineage>
        <taxon>Eukaryota</taxon>
        <taxon>Metazoa</taxon>
        <taxon>Spiralia</taxon>
        <taxon>Gnathifera</taxon>
        <taxon>Rotifera</taxon>
        <taxon>Eurotatoria</taxon>
        <taxon>Bdelloidea</taxon>
        <taxon>Philodinida</taxon>
        <taxon>Philodinidae</taxon>
        <taxon>Rotaria</taxon>
    </lineage>
</organism>
<dbReference type="Proteomes" id="UP000663842">
    <property type="component" value="Unassembled WGS sequence"/>
</dbReference>
<reference evidence="2" key="1">
    <citation type="submission" date="2021-02" db="EMBL/GenBank/DDBJ databases">
        <authorList>
            <person name="Nowell W R."/>
        </authorList>
    </citation>
    <scope>NUCLEOTIDE SEQUENCE</scope>
</reference>
<evidence type="ECO:0000313" key="1">
    <source>
        <dbReference type="EMBL" id="CAF4110257.1"/>
    </source>
</evidence>
<dbReference type="Proteomes" id="UP000663866">
    <property type="component" value="Unassembled WGS sequence"/>
</dbReference>
<evidence type="ECO:0000313" key="2">
    <source>
        <dbReference type="EMBL" id="CAF4257023.1"/>
    </source>
</evidence>